<name>A0A953JF79_9BACT</name>
<comment type="caution">
    <text evidence="2">The sequence shown here is derived from an EMBL/GenBank/DDBJ whole genome shotgun (WGS) entry which is preliminary data.</text>
</comment>
<keyword evidence="1" id="KW-0812">Transmembrane</keyword>
<dbReference type="EMBL" id="JAIOIV010000082">
    <property type="protein sequence ID" value="MBZ0156636.1"/>
    <property type="molecule type" value="Genomic_DNA"/>
</dbReference>
<organism evidence="2 3">
    <name type="scientific">Candidatus Nitrobium versatile</name>
    <dbReference type="NCBI Taxonomy" id="2884831"/>
    <lineage>
        <taxon>Bacteria</taxon>
        <taxon>Pseudomonadati</taxon>
        <taxon>Nitrospirota</taxon>
        <taxon>Nitrospiria</taxon>
        <taxon>Nitrospirales</taxon>
        <taxon>Nitrospiraceae</taxon>
        <taxon>Candidatus Nitrobium</taxon>
    </lineage>
</organism>
<feature type="transmembrane region" description="Helical" evidence="1">
    <location>
        <begin position="111"/>
        <end position="131"/>
    </location>
</feature>
<keyword evidence="1" id="KW-1133">Transmembrane helix</keyword>
<feature type="transmembrane region" description="Helical" evidence="1">
    <location>
        <begin position="12"/>
        <end position="33"/>
    </location>
</feature>
<evidence type="ECO:0000313" key="3">
    <source>
        <dbReference type="Proteomes" id="UP000705867"/>
    </source>
</evidence>
<dbReference type="Proteomes" id="UP000705867">
    <property type="component" value="Unassembled WGS sequence"/>
</dbReference>
<proteinExistence type="predicted"/>
<dbReference type="AlphaFoldDB" id="A0A953JF79"/>
<sequence>MSLWETWLPQRFFYLFIGAAYLLVWIQVVLFHWRGAFRHAAMWGPVLFAPFLSAMGIVFAFVHGGIVNWIFIIIYAIGTLSGMMGAVYHFKGVRHYIGGFTLRNFMVGPPVILPLMFLSLSAGALLMFFLWPPQGGF</sequence>
<protein>
    <submittedName>
        <fullName evidence="2">Uncharacterized protein</fullName>
    </submittedName>
</protein>
<reference evidence="2" key="2">
    <citation type="submission" date="2021-08" db="EMBL/GenBank/DDBJ databases">
        <authorList>
            <person name="Dalcin Martins P."/>
        </authorList>
    </citation>
    <scope>NUCLEOTIDE SEQUENCE</scope>
    <source>
        <strain evidence="2">MAG_39</strain>
    </source>
</reference>
<gene>
    <name evidence="2" type="ORF">K8I29_10580</name>
</gene>
<keyword evidence="1" id="KW-0472">Membrane</keyword>
<feature type="transmembrane region" description="Helical" evidence="1">
    <location>
        <begin position="40"/>
        <end position="63"/>
    </location>
</feature>
<accession>A0A953JF79</accession>
<feature type="transmembrane region" description="Helical" evidence="1">
    <location>
        <begin position="69"/>
        <end position="90"/>
    </location>
</feature>
<reference evidence="2" key="1">
    <citation type="journal article" date="2021" name="bioRxiv">
        <title>Unraveling nitrogen, sulfur and carbon metabolic pathways and microbial community transcriptional responses to substrate deprivation and toxicity stresses in a bioreactor mimicking anoxic brackish coastal sediment conditions.</title>
        <authorList>
            <person name="Martins P.D."/>
            <person name="Echeveste M.J."/>
            <person name="Arshad A."/>
            <person name="Kurth J."/>
            <person name="Ouboter H."/>
            <person name="Jetten M.S.M."/>
            <person name="Welte C.U."/>
        </authorList>
    </citation>
    <scope>NUCLEOTIDE SEQUENCE</scope>
    <source>
        <strain evidence="2">MAG_39</strain>
    </source>
</reference>
<evidence type="ECO:0000256" key="1">
    <source>
        <dbReference type="SAM" id="Phobius"/>
    </source>
</evidence>
<evidence type="ECO:0000313" key="2">
    <source>
        <dbReference type="EMBL" id="MBZ0156636.1"/>
    </source>
</evidence>